<evidence type="ECO:0000256" key="11">
    <source>
        <dbReference type="SAM" id="Coils"/>
    </source>
</evidence>
<keyword evidence="11" id="KW-0175">Coiled coil</keyword>
<dbReference type="SMART" id="SM01202">
    <property type="entry name" value="FerI"/>
    <property type="match status" value="1"/>
</dbReference>
<dbReference type="KEGG" id="pcw:110206545"/>
<feature type="coiled-coil region" evidence="11">
    <location>
        <begin position="1044"/>
        <end position="1078"/>
    </location>
</feature>
<dbReference type="GO" id="GO:0007009">
    <property type="term" value="P:plasma membrane organization"/>
    <property type="evidence" value="ECO:0007669"/>
    <property type="project" value="TreeGrafter"/>
</dbReference>
<dbReference type="FunCoup" id="A0A6P5K3D8">
    <property type="interactions" value="2"/>
</dbReference>
<gene>
    <name evidence="16" type="primary">FER1L5</name>
</gene>
<evidence type="ECO:0000256" key="13">
    <source>
        <dbReference type="SAM" id="Phobius"/>
    </source>
</evidence>
<evidence type="ECO:0000313" key="15">
    <source>
        <dbReference type="Proteomes" id="UP000515140"/>
    </source>
</evidence>
<comment type="similarity">
    <text evidence="3">Belongs to the ferlin family.</text>
</comment>
<evidence type="ECO:0000259" key="14">
    <source>
        <dbReference type="PROSITE" id="PS50004"/>
    </source>
</evidence>
<keyword evidence="5 13" id="KW-0812">Transmembrane</keyword>
<keyword evidence="7" id="KW-0677">Repeat</keyword>
<dbReference type="Pfam" id="PF08150">
    <property type="entry name" value="FerB"/>
    <property type="match status" value="1"/>
</dbReference>
<dbReference type="CDD" id="cd04017">
    <property type="entry name" value="C2D_Ferlin"/>
    <property type="match status" value="1"/>
</dbReference>
<feature type="domain" description="C2" evidence="14">
    <location>
        <begin position="1495"/>
        <end position="1615"/>
    </location>
</feature>
<keyword evidence="9 13" id="KW-1133">Transmembrane helix</keyword>
<dbReference type="CTD" id="90342"/>
<feature type="transmembrane region" description="Helical" evidence="13">
    <location>
        <begin position="1989"/>
        <end position="2009"/>
    </location>
</feature>
<dbReference type="SMART" id="SM01200">
    <property type="entry name" value="FerA"/>
    <property type="match status" value="1"/>
</dbReference>
<dbReference type="InterPro" id="IPR037723">
    <property type="entry name" value="C2D_Ferlin"/>
</dbReference>
<feature type="domain" description="C2" evidence="14">
    <location>
        <begin position="1259"/>
        <end position="1377"/>
    </location>
</feature>
<dbReference type="InterPro" id="IPR032362">
    <property type="entry name" value="Ferlin_C"/>
</dbReference>
<evidence type="ECO:0000256" key="10">
    <source>
        <dbReference type="ARBA" id="ARBA00023136"/>
    </source>
</evidence>
<comment type="subcellular location">
    <subcellularLocation>
        <location evidence="2">Cell membrane</location>
    </subcellularLocation>
    <subcellularLocation>
        <location evidence="1">Membrane</location>
        <topology evidence="1">Single-pass membrane protein</topology>
    </subcellularLocation>
</comment>
<dbReference type="Proteomes" id="UP000515140">
    <property type="component" value="Unplaced"/>
</dbReference>
<feature type="domain" description="C2" evidence="14">
    <location>
        <begin position="1089"/>
        <end position="1218"/>
    </location>
</feature>
<evidence type="ECO:0000256" key="6">
    <source>
        <dbReference type="ARBA" id="ARBA00022723"/>
    </source>
</evidence>
<evidence type="ECO:0000313" key="16">
    <source>
        <dbReference type="RefSeq" id="XP_020839665.1"/>
    </source>
</evidence>
<dbReference type="SUPFAM" id="SSF49562">
    <property type="entry name" value="C2 domain (Calcium/lipid-binding domain, CaLB)"/>
    <property type="match status" value="7"/>
</dbReference>
<feature type="compositionally biased region" description="Basic and acidic residues" evidence="12">
    <location>
        <begin position="980"/>
        <end position="989"/>
    </location>
</feature>
<keyword evidence="4" id="KW-1003">Cell membrane</keyword>
<dbReference type="InterPro" id="IPR037725">
    <property type="entry name" value="C2F_Ferlin"/>
</dbReference>
<sequence>MLQVIVRSAKVQPPQIPLPSFCVTVYFRDVKKKTRVIEEDNNPIWNETLVWHLGPHHLENDSFLQVILRDMSHRKSERTFGISTILLRPLVENPHEPLVLTKLPLVSHTAHPTKSTVTLQITYLPQKTHHKSVSWQKLGITCKEGGRHETMVADHYVRMPLTSKPQDFQVQVRIFEARQLHGNNIEPVVKILIGNHEYQTRIKKGNNPFFNEKFFHNFQHQYPTDFFEEIISIQVVDSQAKRANSEIGRCQIDIGIIYYAPEHTLMRKWLGLCHSNKPSWGIRGYLKVTISVLGVGDQAPVDVGHLHETSEIEKNLFLSATVPIQLATFSFFIYCAEDLYLKTTMASGFFSHNVRKKKSPMNPMLELEMAGKILKTSPKLHTETPRWDQTLTFSVQLPCLTNHIKLRVLDWNKKEDNKVIGIASLNITHLSSVGALSKASSGFLPCFGPSYLILHGGDKALSPSFVEEELFSHLDSTEEDLTYRGRVLMELVTEIQDMKREVILPTTTAAFIESELYRQKYGLCVIFLSSTMMPAFKDQVHFEVTMGHYGNKTYLNYKPLASTIQYNQAVSDGTSYHYLPWHNSMPVVTLTSSWEDVSYRMNSLNILHVTRDRLKSNLEALKSIRNPKNPMFHRLWKKLLQELLEDCKWPLPNVKDQPHATILDQNLWKLRQLVLEELAEEAMNSEHQPMEMLPTAESWLYRLNAVLPEPQSGIPDVVIWILCKEQRVAYVRVPAHSILFSQAGALYCGKFCGKVQTLFMQHSKHQEPKTLLEAQEQKGMKAAQLRVCMWLGNVLDSSDLAKTSYHDFVFYSTTYENQAMYQGKWGPEGLKNYPNFSDVTGHQTLPKENFRVPQGWRWQGSWFVEPRTRFLLDTHINQNQILEEVYENQTRKIWESWAPAAIPNTDIIGQPVQARENMKCPKGWFIKENWNVDLNQAVDDEGWEYGVGIPPSAIPKAWTAVEKTYHSWRRRRWVRQRCRKTGEQRHEQKQSPVLSGEEEGWEYGPFGSKSDPDPQPNSMFRRRRWHRRMTPMEDVNISPIFFLERSLVVEKEKEKKKLKEMEKQKAEERGEVKKEKQDLMTSKKALIETPQKFSTSFIYCMIYEPQYYQLFCYIYQARNLMSNHIQTFSHSSIQVIFLHYGQRTRTLETSLVPTWDQTLVFHHILLYEKPQDTEENPPLICLELWQLNSYGKGSLWGRSTCSPVVCLDLQKRTLPLLSWHSISKEPGEEEGEILAAFELILENEMVSNQKSLLMSIPWKNGYYTLPKNIQPSLKKTAIEILAWGLRNIQKANSPWLLVECGGETLKTAQIKNYHSNPNFPHAALLLTLFLPQEEAYAPPLVLKVIDQRNFGIQMVVGQAIVYCLRPYLCDPWAEGYVPPRLPAITKKKTNFFDRNYRRLFKSSHSEEEHMHEVDWWSKMFWASGESPEKWNHKKDYYALKVYDCELEAIPDFQGLQDFCQTFNLYNEKKTKDSPVMGEFKGLFRIYPLSENPKQPSPPRQFQNLPEKESGPQQCLVRVYVIRAINLQPKDNNGLCDPYVILKLGKTVLGSRHDYKPNTVDPIFGTMFELSCTIPLEKDLEITLFDYDLILPDDKIGSTVIDLENRLLSSFGARCGLPKSYCLSGPFQWRDQLTPSHLLKRYAHRKGLPPPDFSTKDYITFSGRIFKLQNFEKHTPPIKYLGPPKERLALYLLQAQGQVPEHVETRTLYSNTQPGVDQGKVQLWVDIFPLHLGPPGPAVNISLRKAKRYELRCIIWETRSVDLQDINVTGERMSDIYIKGWMRDMEDDIQKTDIHYRSITGSGNFNWRFIFTFNYLPTEQVCVLSKKDFIWSLDPTVEKIPPRLLIQIWDNDKFLSDDFLGILELDLCEMPTPTRSSRQCTLSMIENKPTWPFKFFHKHVSLFRQKTITGWWPCQVLDNGKWRLSGKVKMTLEVLTKKEAEERPAGKGRSEPNQYPTLYAPIRPETSFLWFLSPWLSIRYICWKRYRGKFTFTLLMMGMVFMVLSFIYAIPNYLAMKIIKPEFQLTRPLPGQFEASVKRTPTTIPRASSTQSHKLQTQVNQEKPTTYLDIFSDLSTP</sequence>
<feature type="domain" description="C2" evidence="14">
    <location>
        <begin position="146"/>
        <end position="267"/>
    </location>
</feature>
<dbReference type="InterPro" id="IPR037720">
    <property type="entry name" value="C2B_Ferlin"/>
</dbReference>
<dbReference type="PANTHER" id="PTHR12546:SF34">
    <property type="entry name" value="FER-1-LIKE PROTEIN 5"/>
    <property type="match status" value="1"/>
</dbReference>
<dbReference type="InterPro" id="IPR037721">
    <property type="entry name" value="Ferlin"/>
</dbReference>
<dbReference type="Pfam" id="PF00168">
    <property type="entry name" value="C2"/>
    <property type="match status" value="6"/>
</dbReference>
<protein>
    <submittedName>
        <fullName evidence="16">Fer-1-like protein 5 isoform X1</fullName>
    </submittedName>
</protein>
<dbReference type="InterPro" id="IPR000008">
    <property type="entry name" value="C2_dom"/>
</dbReference>
<keyword evidence="8" id="KW-0106">Calcium</keyword>
<dbReference type="RefSeq" id="XP_020839665.1">
    <property type="nucleotide sequence ID" value="XM_020984006.1"/>
</dbReference>
<evidence type="ECO:0000256" key="7">
    <source>
        <dbReference type="ARBA" id="ARBA00022737"/>
    </source>
</evidence>
<keyword evidence="15" id="KW-1185">Reference proteome</keyword>
<dbReference type="InterPro" id="IPR055072">
    <property type="entry name" value="Ferlin_DSRM"/>
</dbReference>
<evidence type="ECO:0000256" key="9">
    <source>
        <dbReference type="ARBA" id="ARBA00022989"/>
    </source>
</evidence>
<reference evidence="16" key="1">
    <citation type="submission" date="2025-08" db="UniProtKB">
        <authorList>
            <consortium name="RefSeq"/>
        </authorList>
    </citation>
    <scope>IDENTIFICATION</scope>
    <source>
        <tissue evidence="16">Spleen</tissue>
    </source>
</reference>
<feature type="region of interest" description="Disordered" evidence="12">
    <location>
        <begin position="979"/>
        <end position="1023"/>
    </location>
</feature>
<evidence type="ECO:0000256" key="5">
    <source>
        <dbReference type="ARBA" id="ARBA00022692"/>
    </source>
</evidence>
<dbReference type="CDD" id="cd04011">
    <property type="entry name" value="C2B_Ferlin"/>
    <property type="match status" value="1"/>
</dbReference>
<evidence type="ECO:0000256" key="1">
    <source>
        <dbReference type="ARBA" id="ARBA00004167"/>
    </source>
</evidence>
<dbReference type="InterPro" id="IPR035892">
    <property type="entry name" value="C2_domain_sf"/>
</dbReference>
<dbReference type="InterPro" id="IPR012968">
    <property type="entry name" value="FerIin_dom"/>
</dbReference>
<dbReference type="CDD" id="cd04037">
    <property type="entry name" value="C2E_Ferlin"/>
    <property type="match status" value="1"/>
</dbReference>
<evidence type="ECO:0000256" key="3">
    <source>
        <dbReference type="ARBA" id="ARBA00007561"/>
    </source>
</evidence>
<keyword evidence="10 13" id="KW-0472">Membrane</keyword>
<proteinExistence type="inferred from homology"/>
<dbReference type="Pfam" id="PF08151">
    <property type="entry name" value="FerI"/>
    <property type="match status" value="1"/>
</dbReference>
<dbReference type="GO" id="GO:0061025">
    <property type="term" value="P:membrane fusion"/>
    <property type="evidence" value="ECO:0007669"/>
    <property type="project" value="TreeGrafter"/>
</dbReference>
<dbReference type="Pfam" id="PF22901">
    <property type="entry name" value="dsrm_Ferlin"/>
    <property type="match status" value="1"/>
</dbReference>
<dbReference type="InParanoid" id="A0A6P5K3D8"/>
<dbReference type="GeneID" id="110206545"/>
<organism evidence="15 16">
    <name type="scientific">Phascolarctos cinereus</name>
    <name type="common">Koala</name>
    <dbReference type="NCBI Taxonomy" id="38626"/>
    <lineage>
        <taxon>Eukaryota</taxon>
        <taxon>Metazoa</taxon>
        <taxon>Chordata</taxon>
        <taxon>Craniata</taxon>
        <taxon>Vertebrata</taxon>
        <taxon>Euteleostomi</taxon>
        <taxon>Mammalia</taxon>
        <taxon>Metatheria</taxon>
        <taxon>Diprotodontia</taxon>
        <taxon>Phascolarctidae</taxon>
        <taxon>Phascolarctos</taxon>
    </lineage>
</organism>
<dbReference type="PANTHER" id="PTHR12546">
    <property type="entry name" value="FER-1-LIKE"/>
    <property type="match status" value="1"/>
</dbReference>
<feature type="domain" description="C2" evidence="14">
    <location>
        <begin position="1"/>
        <end position="100"/>
    </location>
</feature>
<dbReference type="CDD" id="cd08374">
    <property type="entry name" value="C2F_Ferlin"/>
    <property type="match status" value="1"/>
</dbReference>
<dbReference type="Pfam" id="PF08165">
    <property type="entry name" value="FerA"/>
    <property type="match status" value="1"/>
</dbReference>
<evidence type="ECO:0000256" key="2">
    <source>
        <dbReference type="ARBA" id="ARBA00004236"/>
    </source>
</evidence>
<keyword evidence="6" id="KW-0479">Metal-binding</keyword>
<dbReference type="Pfam" id="PF16165">
    <property type="entry name" value="Ferlin_C"/>
    <property type="match status" value="1"/>
</dbReference>
<accession>A0A6P5K3D8</accession>
<dbReference type="InterPro" id="IPR012560">
    <property type="entry name" value="Ferlin_A-domain"/>
</dbReference>
<evidence type="ECO:0000256" key="4">
    <source>
        <dbReference type="ARBA" id="ARBA00022475"/>
    </source>
</evidence>
<evidence type="ECO:0000256" key="12">
    <source>
        <dbReference type="SAM" id="MobiDB-lite"/>
    </source>
</evidence>
<dbReference type="InterPro" id="IPR012561">
    <property type="entry name" value="Ferlin_B-domain"/>
</dbReference>
<dbReference type="SMART" id="SM00693">
    <property type="entry name" value="DysFN"/>
    <property type="match status" value="2"/>
</dbReference>
<dbReference type="SMART" id="SM00694">
    <property type="entry name" value="DysFC"/>
    <property type="match status" value="2"/>
</dbReference>
<dbReference type="SMART" id="SM00239">
    <property type="entry name" value="C2"/>
    <property type="match status" value="6"/>
</dbReference>
<name>A0A6P5K3D8_PHACI</name>
<dbReference type="InterPro" id="IPR006614">
    <property type="entry name" value="Peroxin/Ferlin"/>
</dbReference>
<evidence type="ECO:0000256" key="8">
    <source>
        <dbReference type="ARBA" id="ARBA00022837"/>
    </source>
</evidence>
<feature type="region of interest" description="Disordered" evidence="12">
    <location>
        <begin position="1489"/>
        <end position="1508"/>
    </location>
</feature>
<feature type="domain" description="C2" evidence="14">
    <location>
        <begin position="308"/>
        <end position="440"/>
    </location>
</feature>
<dbReference type="InterPro" id="IPR037724">
    <property type="entry name" value="C2E_Ferlin"/>
</dbReference>
<dbReference type="GO" id="GO:0046872">
    <property type="term" value="F:metal ion binding"/>
    <property type="evidence" value="ECO:0007669"/>
    <property type="project" value="UniProtKB-KW"/>
</dbReference>
<dbReference type="GO" id="GO:0005886">
    <property type="term" value="C:plasma membrane"/>
    <property type="evidence" value="ECO:0007669"/>
    <property type="project" value="UniProtKB-SubCell"/>
</dbReference>
<dbReference type="Gene3D" id="2.60.40.150">
    <property type="entry name" value="C2 domain"/>
    <property type="match status" value="6"/>
</dbReference>
<feature type="domain" description="C2" evidence="14">
    <location>
        <begin position="1732"/>
        <end position="1880"/>
    </location>
</feature>
<dbReference type="PROSITE" id="PS50004">
    <property type="entry name" value="C2"/>
    <property type="match status" value="7"/>
</dbReference>
<dbReference type="SMART" id="SM01201">
    <property type="entry name" value="FerB"/>
    <property type="match status" value="1"/>
</dbReference>